<protein>
    <submittedName>
        <fullName evidence="1">Uncharacterized protein</fullName>
    </submittedName>
</protein>
<name>A0ACB9LDF3_BAUVA</name>
<reference evidence="1 2" key="1">
    <citation type="journal article" date="2022" name="DNA Res.">
        <title>Chromosomal-level genome assembly of the orchid tree Bauhinia variegata (Leguminosae; Cercidoideae) supports the allotetraploid origin hypothesis of Bauhinia.</title>
        <authorList>
            <person name="Zhong Y."/>
            <person name="Chen Y."/>
            <person name="Zheng D."/>
            <person name="Pang J."/>
            <person name="Liu Y."/>
            <person name="Luo S."/>
            <person name="Meng S."/>
            <person name="Qian L."/>
            <person name="Wei D."/>
            <person name="Dai S."/>
            <person name="Zhou R."/>
        </authorList>
    </citation>
    <scope>NUCLEOTIDE SEQUENCE [LARGE SCALE GENOMIC DNA]</scope>
    <source>
        <strain evidence="1">BV-YZ2020</strain>
    </source>
</reference>
<dbReference type="Proteomes" id="UP000828941">
    <property type="component" value="Chromosome 12"/>
</dbReference>
<gene>
    <name evidence="1" type="ORF">L6164_030902</name>
</gene>
<keyword evidence="2" id="KW-1185">Reference proteome</keyword>
<accession>A0ACB9LDF3</accession>
<dbReference type="EMBL" id="CM039437">
    <property type="protein sequence ID" value="KAI4307751.1"/>
    <property type="molecule type" value="Genomic_DNA"/>
</dbReference>
<organism evidence="1 2">
    <name type="scientific">Bauhinia variegata</name>
    <name type="common">Purple orchid tree</name>
    <name type="synonym">Phanera variegata</name>
    <dbReference type="NCBI Taxonomy" id="167791"/>
    <lineage>
        <taxon>Eukaryota</taxon>
        <taxon>Viridiplantae</taxon>
        <taxon>Streptophyta</taxon>
        <taxon>Embryophyta</taxon>
        <taxon>Tracheophyta</taxon>
        <taxon>Spermatophyta</taxon>
        <taxon>Magnoliopsida</taxon>
        <taxon>eudicotyledons</taxon>
        <taxon>Gunneridae</taxon>
        <taxon>Pentapetalae</taxon>
        <taxon>rosids</taxon>
        <taxon>fabids</taxon>
        <taxon>Fabales</taxon>
        <taxon>Fabaceae</taxon>
        <taxon>Cercidoideae</taxon>
        <taxon>Cercideae</taxon>
        <taxon>Bauhiniinae</taxon>
        <taxon>Bauhinia</taxon>
    </lineage>
</organism>
<evidence type="ECO:0000313" key="1">
    <source>
        <dbReference type="EMBL" id="KAI4307751.1"/>
    </source>
</evidence>
<proteinExistence type="predicted"/>
<comment type="caution">
    <text evidence="1">The sequence shown here is derived from an EMBL/GenBank/DDBJ whole genome shotgun (WGS) entry which is preliminary data.</text>
</comment>
<sequence length="94" mass="10755">MRFLLLTWVSDPFLYSSFISSAYAKRIVGEPSCELVGVAVLCLTFVRGRRRFCCGACLNSLCFVYRGVVTCPLSARRLDGIHFSFWFFNRLNIL</sequence>
<evidence type="ECO:0000313" key="2">
    <source>
        <dbReference type="Proteomes" id="UP000828941"/>
    </source>
</evidence>